<protein>
    <recommendedName>
        <fullName evidence="15">Lysosomal Pro-X carboxypeptidase</fullName>
        <ecNumber evidence="14">3.4.16.2</ecNumber>
    </recommendedName>
    <alternativeName>
        <fullName evidence="17">Proline carboxypeptidase</fullName>
    </alternativeName>
    <alternativeName>
        <fullName evidence="16">Prolylcarboxypeptidase</fullName>
    </alternativeName>
</protein>
<evidence type="ECO:0000256" key="1">
    <source>
        <dbReference type="ARBA" id="ARBA00004371"/>
    </source>
</evidence>
<evidence type="ECO:0000256" key="11">
    <source>
        <dbReference type="ARBA" id="ARBA00023228"/>
    </source>
</evidence>
<dbReference type="InterPro" id="IPR029058">
    <property type="entry name" value="AB_hydrolase_fold"/>
</dbReference>
<organism evidence="19 20">
    <name type="scientific">Asbolus verrucosus</name>
    <name type="common">Desert ironclad beetle</name>
    <dbReference type="NCBI Taxonomy" id="1661398"/>
    <lineage>
        <taxon>Eukaryota</taxon>
        <taxon>Metazoa</taxon>
        <taxon>Ecdysozoa</taxon>
        <taxon>Arthropoda</taxon>
        <taxon>Hexapoda</taxon>
        <taxon>Insecta</taxon>
        <taxon>Pterygota</taxon>
        <taxon>Neoptera</taxon>
        <taxon>Endopterygota</taxon>
        <taxon>Coleoptera</taxon>
        <taxon>Polyphaga</taxon>
        <taxon>Cucujiformia</taxon>
        <taxon>Tenebrionidae</taxon>
        <taxon>Pimeliinae</taxon>
        <taxon>Asbolus</taxon>
    </lineage>
</organism>
<evidence type="ECO:0000256" key="12">
    <source>
        <dbReference type="ARBA" id="ARBA00052013"/>
    </source>
</evidence>
<comment type="function">
    <text evidence="13">Cleaves C-terminal amino acids linked to proline in peptides such as angiotensin II, III and des-Arg9-bradykinin. This cleavage occurs at acidic pH, but enzymatic activity is retained with some substrates at neutral pH.</text>
</comment>
<evidence type="ECO:0000256" key="6">
    <source>
        <dbReference type="ARBA" id="ARBA00022729"/>
    </source>
</evidence>
<dbReference type="GO" id="GO:0005764">
    <property type="term" value="C:lysosome"/>
    <property type="evidence" value="ECO:0007669"/>
    <property type="project" value="UniProtKB-SubCell"/>
</dbReference>
<keyword evidence="11" id="KW-0458">Lysosome</keyword>
<dbReference type="AlphaFoldDB" id="A0A482WB22"/>
<keyword evidence="4 19" id="KW-0121">Carboxypeptidase</keyword>
<keyword evidence="20" id="KW-1185">Reference proteome</keyword>
<proteinExistence type="inferred from homology"/>
<comment type="subcellular location">
    <subcellularLocation>
        <location evidence="1">Lysosome</location>
    </subcellularLocation>
</comment>
<dbReference type="InterPro" id="IPR008758">
    <property type="entry name" value="Peptidase_S28"/>
</dbReference>
<comment type="subunit">
    <text evidence="3">Homodimer.</text>
</comment>
<evidence type="ECO:0000256" key="7">
    <source>
        <dbReference type="ARBA" id="ARBA00022801"/>
    </source>
</evidence>
<keyword evidence="8" id="KW-0865">Zymogen</keyword>
<keyword evidence="6 18" id="KW-0732">Signal</keyword>
<evidence type="ECO:0000256" key="14">
    <source>
        <dbReference type="ARBA" id="ARBA00066456"/>
    </source>
</evidence>
<evidence type="ECO:0000256" key="2">
    <source>
        <dbReference type="ARBA" id="ARBA00011079"/>
    </source>
</evidence>
<evidence type="ECO:0000256" key="13">
    <source>
        <dbReference type="ARBA" id="ARBA00059701"/>
    </source>
</evidence>
<evidence type="ECO:0000256" key="4">
    <source>
        <dbReference type="ARBA" id="ARBA00022645"/>
    </source>
</evidence>
<evidence type="ECO:0000256" key="16">
    <source>
        <dbReference type="ARBA" id="ARBA00076475"/>
    </source>
</evidence>
<dbReference type="STRING" id="1661398.A0A482WB22"/>
<evidence type="ECO:0000256" key="3">
    <source>
        <dbReference type="ARBA" id="ARBA00011738"/>
    </source>
</evidence>
<evidence type="ECO:0000256" key="17">
    <source>
        <dbReference type="ARBA" id="ARBA00076608"/>
    </source>
</evidence>
<comment type="similarity">
    <text evidence="2">Belongs to the peptidase S28 family.</text>
</comment>
<feature type="signal peptide" evidence="18">
    <location>
        <begin position="1"/>
        <end position="17"/>
    </location>
</feature>
<evidence type="ECO:0000256" key="15">
    <source>
        <dbReference type="ARBA" id="ARBA00073691"/>
    </source>
</evidence>
<evidence type="ECO:0000256" key="8">
    <source>
        <dbReference type="ARBA" id="ARBA00023145"/>
    </source>
</evidence>
<dbReference type="Gene3D" id="1.20.120.980">
    <property type="entry name" value="Serine carboxypeptidase S28, SKS domain"/>
    <property type="match status" value="1"/>
</dbReference>
<dbReference type="PANTHER" id="PTHR11010:SF38">
    <property type="entry name" value="LYSOSOMAL PRO-X CARBOXYPEPTIDASE"/>
    <property type="match status" value="1"/>
</dbReference>
<feature type="non-terminal residue" evidence="19">
    <location>
        <position position="486"/>
    </location>
</feature>
<reference evidence="19 20" key="1">
    <citation type="submission" date="2017-03" db="EMBL/GenBank/DDBJ databases">
        <title>Genome of the blue death feigning beetle - Asbolus verrucosus.</title>
        <authorList>
            <person name="Rider S.D."/>
        </authorList>
    </citation>
    <scope>NUCLEOTIDE SEQUENCE [LARGE SCALE GENOMIC DNA]</scope>
    <source>
        <strain evidence="19">Butters</strain>
        <tissue evidence="19">Head and leg muscle</tissue>
    </source>
</reference>
<evidence type="ECO:0000256" key="5">
    <source>
        <dbReference type="ARBA" id="ARBA00022670"/>
    </source>
</evidence>
<dbReference type="Gene3D" id="3.40.50.1820">
    <property type="entry name" value="alpha/beta hydrolase"/>
    <property type="match status" value="1"/>
</dbReference>
<evidence type="ECO:0000256" key="10">
    <source>
        <dbReference type="ARBA" id="ARBA00023180"/>
    </source>
</evidence>
<keyword evidence="7" id="KW-0378">Hydrolase</keyword>
<accession>A0A482WB22</accession>
<name>A0A482WB22_ASBVE</name>
<evidence type="ECO:0000256" key="9">
    <source>
        <dbReference type="ARBA" id="ARBA00023157"/>
    </source>
</evidence>
<dbReference type="OrthoDB" id="2130629at2759"/>
<comment type="caution">
    <text evidence="19">The sequence shown here is derived from an EMBL/GenBank/DDBJ whole genome shotgun (WGS) entry which is preliminary data.</text>
</comment>
<feature type="chain" id="PRO_5019741928" description="Lysosomal Pro-X carboxypeptidase" evidence="18">
    <location>
        <begin position="18"/>
        <end position="486"/>
    </location>
</feature>
<dbReference type="Pfam" id="PF05577">
    <property type="entry name" value="Peptidase_S28"/>
    <property type="match status" value="1"/>
</dbReference>
<keyword evidence="9" id="KW-1015">Disulfide bond</keyword>
<dbReference type="InterPro" id="IPR042269">
    <property type="entry name" value="Ser_carbopepase_S28_SKS"/>
</dbReference>
<dbReference type="GO" id="GO:0004185">
    <property type="term" value="F:serine-type carboxypeptidase activity"/>
    <property type="evidence" value="ECO:0007669"/>
    <property type="project" value="UniProtKB-EC"/>
</dbReference>
<dbReference type="EMBL" id="QDEB01009534">
    <property type="protein sequence ID" value="RZC42264.1"/>
    <property type="molecule type" value="Genomic_DNA"/>
</dbReference>
<sequence length="486" mass="55541">MNLRQTILLFLCKEILCYNFTTKYIEVPVDHFSFSNNATFKLKYLINDSFWIDDGPVFFYTGNEGNIENFAENSGFMFDIAPTFNALLVFAEHRYYGTSLPFGNASFTSIEHLGYLTANQALADYVFLISYLQTVYSKSEYLDKVPVVAFGGSYGGMLATWLRMKYPASVIGAIAASAPIWQFQGLTPCENFNRIVTDVYKIANEEDCSVPLQKSWKIIRNLTTSDDGKNWLTNQWKLCNPLKTQEDIEKLIQWFSGILVNIVMVNYPYPTTFLAPLPAYPVKVFCNKLTDIENVDDKTLLTAVGTALEVYTNYTQKTKCNNINQTAADLGEKGWDFQACTEMIMPMCSDDNDMFENNAWDFNKYAQECYKKWGIQQLRADLPILEFGGKDIGSASNIVFSNGLSDPWSSGGVLANISSTVFAVIIPEGAHHLDLRGENKDDPQSVIDARRFHTQNIKTWITEYYFLRDKNFFKKFHFYERVTYEH</sequence>
<dbReference type="FunFam" id="1.20.120.980:FF:000002">
    <property type="entry name" value="lysosomal Pro-X carboxypeptidase"/>
    <property type="match status" value="1"/>
</dbReference>
<evidence type="ECO:0000313" key="19">
    <source>
        <dbReference type="EMBL" id="RZC42264.1"/>
    </source>
</evidence>
<dbReference type="SUPFAM" id="SSF53474">
    <property type="entry name" value="alpha/beta-Hydrolases"/>
    <property type="match status" value="1"/>
</dbReference>
<dbReference type="GO" id="GO:0006508">
    <property type="term" value="P:proteolysis"/>
    <property type="evidence" value="ECO:0007669"/>
    <property type="project" value="UniProtKB-KW"/>
</dbReference>
<dbReference type="GO" id="GO:0008239">
    <property type="term" value="F:dipeptidyl-peptidase activity"/>
    <property type="evidence" value="ECO:0007669"/>
    <property type="project" value="TreeGrafter"/>
</dbReference>
<keyword evidence="10" id="KW-0325">Glycoprotein</keyword>
<evidence type="ECO:0000256" key="18">
    <source>
        <dbReference type="SAM" id="SignalP"/>
    </source>
</evidence>
<dbReference type="EC" id="3.4.16.2" evidence="14"/>
<dbReference type="PANTHER" id="PTHR11010">
    <property type="entry name" value="PROTEASE S28 PRO-X CARBOXYPEPTIDASE-RELATED"/>
    <property type="match status" value="1"/>
</dbReference>
<evidence type="ECO:0000313" key="20">
    <source>
        <dbReference type="Proteomes" id="UP000292052"/>
    </source>
</evidence>
<gene>
    <name evidence="19" type="ORF">BDFB_009067</name>
</gene>
<keyword evidence="5" id="KW-0645">Protease</keyword>
<dbReference type="Proteomes" id="UP000292052">
    <property type="component" value="Unassembled WGS sequence"/>
</dbReference>
<comment type="catalytic activity">
    <reaction evidence="12">
        <text>Cleavage of a -Pro-|-Xaa bond to release a C-terminal amino acid.</text>
        <dbReference type="EC" id="3.4.16.2"/>
    </reaction>
</comment>